<dbReference type="Proteomes" id="UP000276215">
    <property type="component" value="Unassembled WGS sequence"/>
</dbReference>
<evidence type="ECO:0000313" key="1">
    <source>
        <dbReference type="EMBL" id="RPA95272.1"/>
    </source>
</evidence>
<reference evidence="1 2" key="1">
    <citation type="journal article" date="2018" name="Nat. Ecol. Evol.">
        <title>Pezizomycetes genomes reveal the molecular basis of ectomycorrhizal truffle lifestyle.</title>
        <authorList>
            <person name="Murat C."/>
            <person name="Payen T."/>
            <person name="Noel B."/>
            <person name="Kuo A."/>
            <person name="Morin E."/>
            <person name="Chen J."/>
            <person name="Kohler A."/>
            <person name="Krizsan K."/>
            <person name="Balestrini R."/>
            <person name="Da Silva C."/>
            <person name="Montanini B."/>
            <person name="Hainaut M."/>
            <person name="Levati E."/>
            <person name="Barry K.W."/>
            <person name="Belfiori B."/>
            <person name="Cichocki N."/>
            <person name="Clum A."/>
            <person name="Dockter R.B."/>
            <person name="Fauchery L."/>
            <person name="Guy J."/>
            <person name="Iotti M."/>
            <person name="Le Tacon F."/>
            <person name="Lindquist E.A."/>
            <person name="Lipzen A."/>
            <person name="Malagnac F."/>
            <person name="Mello A."/>
            <person name="Molinier V."/>
            <person name="Miyauchi S."/>
            <person name="Poulain J."/>
            <person name="Riccioni C."/>
            <person name="Rubini A."/>
            <person name="Sitrit Y."/>
            <person name="Splivallo R."/>
            <person name="Traeger S."/>
            <person name="Wang M."/>
            <person name="Zifcakova L."/>
            <person name="Wipf D."/>
            <person name="Zambonelli A."/>
            <person name="Paolocci F."/>
            <person name="Nowrousian M."/>
            <person name="Ottonello S."/>
            <person name="Baldrian P."/>
            <person name="Spatafora J.W."/>
            <person name="Henrissat B."/>
            <person name="Nagy L.G."/>
            <person name="Aury J.M."/>
            <person name="Wincker P."/>
            <person name="Grigoriev I.V."/>
            <person name="Bonfante P."/>
            <person name="Martin F.M."/>
        </authorList>
    </citation>
    <scope>NUCLEOTIDE SEQUENCE [LARGE SCALE GENOMIC DNA]</scope>
    <source>
        <strain evidence="1 2">120613-1</strain>
    </source>
</reference>
<accession>A0A3N4JAG9</accession>
<protein>
    <recommendedName>
        <fullName evidence="3">DDE Tnp4 domain-containing protein</fullName>
    </recommendedName>
</protein>
<evidence type="ECO:0008006" key="3">
    <source>
        <dbReference type="Google" id="ProtNLM"/>
    </source>
</evidence>
<dbReference type="AlphaFoldDB" id="A0A3N4JAG9"/>
<organism evidence="1 2">
    <name type="scientific">Choiromyces venosus 120613-1</name>
    <dbReference type="NCBI Taxonomy" id="1336337"/>
    <lineage>
        <taxon>Eukaryota</taxon>
        <taxon>Fungi</taxon>
        <taxon>Dikarya</taxon>
        <taxon>Ascomycota</taxon>
        <taxon>Pezizomycotina</taxon>
        <taxon>Pezizomycetes</taxon>
        <taxon>Pezizales</taxon>
        <taxon>Tuberaceae</taxon>
        <taxon>Choiromyces</taxon>
    </lineage>
</organism>
<sequence length="120" mass="13637">MQLPNSEQPLVYGNPVYFLGPGVIGADCNLQNRDMMADECHFNKHMSRQRISVEWGFGKVLMQGGFMGHRLNFKVSLLPIGAYYAICILLSNVHTCYWGSAMGVRFNCNPPSIYKYLHFI</sequence>
<proteinExistence type="predicted"/>
<dbReference type="EMBL" id="ML120428">
    <property type="protein sequence ID" value="RPA95272.1"/>
    <property type="molecule type" value="Genomic_DNA"/>
</dbReference>
<evidence type="ECO:0000313" key="2">
    <source>
        <dbReference type="Proteomes" id="UP000276215"/>
    </source>
</evidence>
<dbReference type="OrthoDB" id="5289248at2759"/>
<gene>
    <name evidence="1" type="ORF">L873DRAFT_1698808</name>
</gene>
<keyword evidence="2" id="KW-1185">Reference proteome</keyword>
<dbReference type="STRING" id="1336337.A0A3N4JAG9"/>
<name>A0A3N4JAG9_9PEZI</name>